<reference evidence="7 8" key="1">
    <citation type="journal article" date="2015" name="Stand. Genomic Sci.">
        <title>Genomic Encyclopedia of Bacterial and Archaeal Type Strains, Phase III: the genomes of soil and plant-associated and newly described type strains.</title>
        <authorList>
            <person name="Whitman W.B."/>
            <person name="Woyke T."/>
            <person name="Klenk H.P."/>
            <person name="Zhou Y."/>
            <person name="Lilburn T.G."/>
            <person name="Beck B.J."/>
            <person name="De Vos P."/>
            <person name="Vandamme P."/>
            <person name="Eisen J.A."/>
            <person name="Garrity G."/>
            <person name="Hugenholtz P."/>
            <person name="Kyrpides N.C."/>
        </authorList>
    </citation>
    <scope>NUCLEOTIDE SEQUENCE [LARGE SCALE GENOMIC DNA]</scope>
    <source>
        <strain evidence="7 8">CGMCC 1.10116</strain>
    </source>
</reference>
<dbReference type="GO" id="GO:0016020">
    <property type="term" value="C:membrane"/>
    <property type="evidence" value="ECO:0007669"/>
    <property type="project" value="UniProtKB-SubCell"/>
</dbReference>
<dbReference type="EMBL" id="VLKZ01000008">
    <property type="protein sequence ID" value="TWI54645.1"/>
    <property type="molecule type" value="Genomic_DNA"/>
</dbReference>
<feature type="domain" description="Diacylglycerol glucosyltransferase N-terminal" evidence="6">
    <location>
        <begin position="15"/>
        <end position="177"/>
    </location>
</feature>
<dbReference type="Gene3D" id="3.40.50.2000">
    <property type="entry name" value="Glycogen Phosphorylase B"/>
    <property type="match status" value="1"/>
</dbReference>
<dbReference type="InterPro" id="IPR007235">
    <property type="entry name" value="Glyco_trans_28_C"/>
</dbReference>
<dbReference type="OrthoDB" id="9815663at2"/>
<dbReference type="PANTHER" id="PTHR43025:SF3">
    <property type="entry name" value="MONOGALACTOSYLDIACYLGLYCEROL SYNTHASE 1, CHLOROPLASTIC"/>
    <property type="match status" value="1"/>
</dbReference>
<protein>
    <submittedName>
        <fullName evidence="7">Monogalactosyldiacylglycerol synthase</fullName>
    </submittedName>
</protein>
<evidence type="ECO:0000256" key="3">
    <source>
        <dbReference type="ARBA" id="ARBA00022676"/>
    </source>
</evidence>
<name>A0A562QD09_9BACI</name>
<dbReference type="PANTHER" id="PTHR43025">
    <property type="entry name" value="MONOGALACTOSYLDIACYLGLYCEROL SYNTHASE"/>
    <property type="match status" value="1"/>
</dbReference>
<evidence type="ECO:0000259" key="6">
    <source>
        <dbReference type="Pfam" id="PF06925"/>
    </source>
</evidence>
<evidence type="ECO:0000256" key="2">
    <source>
        <dbReference type="ARBA" id="ARBA00006962"/>
    </source>
</evidence>
<dbReference type="AlphaFoldDB" id="A0A562QD09"/>
<dbReference type="SUPFAM" id="SSF53756">
    <property type="entry name" value="UDP-Glycosyltransferase/glycogen phosphorylase"/>
    <property type="match status" value="1"/>
</dbReference>
<dbReference type="RefSeq" id="WP_144451115.1">
    <property type="nucleotide sequence ID" value="NZ_VLKZ01000008.1"/>
</dbReference>
<evidence type="ECO:0000313" key="7">
    <source>
        <dbReference type="EMBL" id="TWI54645.1"/>
    </source>
</evidence>
<proteinExistence type="inferred from homology"/>
<organism evidence="7 8">
    <name type="scientific">Halalkalibacter nanhaiisediminis</name>
    <dbReference type="NCBI Taxonomy" id="688079"/>
    <lineage>
        <taxon>Bacteria</taxon>
        <taxon>Bacillati</taxon>
        <taxon>Bacillota</taxon>
        <taxon>Bacilli</taxon>
        <taxon>Bacillales</taxon>
        <taxon>Bacillaceae</taxon>
        <taxon>Halalkalibacter</taxon>
    </lineage>
</organism>
<comment type="similarity">
    <text evidence="2">Belongs to the glycosyltransferase 28 family.</text>
</comment>
<dbReference type="Pfam" id="PF04101">
    <property type="entry name" value="Glyco_tran_28_C"/>
    <property type="match status" value="1"/>
</dbReference>
<dbReference type="GO" id="GO:0016758">
    <property type="term" value="F:hexosyltransferase activity"/>
    <property type="evidence" value="ECO:0007669"/>
    <property type="project" value="InterPro"/>
</dbReference>
<gene>
    <name evidence="7" type="ORF">IQ10_02868</name>
</gene>
<evidence type="ECO:0000256" key="4">
    <source>
        <dbReference type="ARBA" id="ARBA00022679"/>
    </source>
</evidence>
<dbReference type="Proteomes" id="UP000315711">
    <property type="component" value="Unassembled WGS sequence"/>
</dbReference>
<dbReference type="InterPro" id="IPR050519">
    <property type="entry name" value="Glycosyltransf_28_UgtP"/>
</dbReference>
<sequence>MSQISIFSASIGNGHNEASNALQEQFQLRGDSVTVVDTFQSIHPLLHKLFLDTYLNMLRLTPRLWGKLYEYGEAYSWFLLMDYLGAFFSEQLYSTIRKQRTTVMISTHPFVTAFLAKLKRKKRLDIPLYTVITDFHLHPAYLRPEIDAYFTASPYYDRFAKIYKVPLEKFYYTGIPIKAIPNVCVPRWKIRTDLHVDPYEKTVLIAGGGLGLGNYVEILRTLDHLKKPIQVLIMTGMNTTLNRKLRNYQGKHRIHVIPFTKQFTAYLRASDIVISKAGGLTMSEALACETPIIIYKPVPGHEEQNAEILMELGTALKAEKKEELVVLLEQMLTNPLLYEQMVRRTKCVKQPAAAVNIVSCIHELEKRLKNSNHR</sequence>
<evidence type="ECO:0000313" key="8">
    <source>
        <dbReference type="Proteomes" id="UP000315711"/>
    </source>
</evidence>
<evidence type="ECO:0000256" key="1">
    <source>
        <dbReference type="ARBA" id="ARBA00004370"/>
    </source>
</evidence>
<comment type="subcellular location">
    <subcellularLocation>
        <location evidence="1">Membrane</location>
    </subcellularLocation>
</comment>
<accession>A0A562QD09</accession>
<keyword evidence="8" id="KW-1185">Reference proteome</keyword>
<keyword evidence="4" id="KW-0808">Transferase</keyword>
<dbReference type="InterPro" id="IPR009695">
    <property type="entry name" value="Diacylglyc_glucosyltr_N"/>
</dbReference>
<comment type="caution">
    <text evidence="7">The sequence shown here is derived from an EMBL/GenBank/DDBJ whole genome shotgun (WGS) entry which is preliminary data.</text>
</comment>
<evidence type="ECO:0000259" key="5">
    <source>
        <dbReference type="Pfam" id="PF04101"/>
    </source>
</evidence>
<dbReference type="Pfam" id="PF06925">
    <property type="entry name" value="MGDG_synth"/>
    <property type="match status" value="1"/>
</dbReference>
<keyword evidence="3" id="KW-0328">Glycosyltransferase</keyword>
<dbReference type="GO" id="GO:0009247">
    <property type="term" value="P:glycolipid biosynthetic process"/>
    <property type="evidence" value="ECO:0007669"/>
    <property type="project" value="InterPro"/>
</dbReference>
<feature type="domain" description="Glycosyl transferase family 28 C-terminal" evidence="5">
    <location>
        <begin position="202"/>
        <end position="343"/>
    </location>
</feature>